<dbReference type="EMBL" id="CSTD01000001">
    <property type="protein sequence ID" value="CPR06146.1"/>
    <property type="molecule type" value="Genomic_DNA"/>
</dbReference>
<dbReference type="InterPro" id="IPR003673">
    <property type="entry name" value="CoA-Trfase_fam_III"/>
</dbReference>
<evidence type="ECO:0000256" key="2">
    <source>
        <dbReference type="ARBA" id="ARBA00022679"/>
    </source>
</evidence>
<dbReference type="SUPFAM" id="SSF89796">
    <property type="entry name" value="CoA-transferase family III (CaiB/BaiF)"/>
    <property type="match status" value="2"/>
</dbReference>
<dbReference type="InterPro" id="IPR050509">
    <property type="entry name" value="CoA-transferase_III"/>
</dbReference>
<dbReference type="PANTHER" id="PTHR48228">
    <property type="entry name" value="SUCCINYL-COA--D-CITRAMALATE COA-TRANSFERASE"/>
    <property type="match status" value="1"/>
</dbReference>
<name>A0A0U0W3N6_MYCBE</name>
<dbReference type="PANTHER" id="PTHR48228:SF6">
    <property type="entry name" value="L-CARNITINE COA-TRANSFERASE"/>
    <property type="match status" value="1"/>
</dbReference>
<dbReference type="Gene3D" id="3.40.50.10540">
    <property type="entry name" value="Crotonobetainyl-coa:carnitine coa-transferase, domain 1"/>
    <property type="match status" value="2"/>
</dbReference>
<protein>
    <submittedName>
        <fullName evidence="4">Caib/baif family protein</fullName>
    </submittedName>
</protein>
<dbReference type="InterPro" id="IPR044855">
    <property type="entry name" value="CoA-Trfase_III_dom3_sf"/>
</dbReference>
<dbReference type="Proteomes" id="UP000198875">
    <property type="component" value="Unassembled WGS sequence"/>
</dbReference>
<dbReference type="AlphaFoldDB" id="A0A0U0W3N6"/>
<organism evidence="4 5">
    <name type="scientific">Mycobacterium bohemicum DSM 44277</name>
    <dbReference type="NCBI Taxonomy" id="1236609"/>
    <lineage>
        <taxon>Bacteria</taxon>
        <taxon>Bacillati</taxon>
        <taxon>Actinomycetota</taxon>
        <taxon>Actinomycetes</taxon>
        <taxon>Mycobacteriales</taxon>
        <taxon>Mycobacteriaceae</taxon>
        <taxon>Mycobacterium</taxon>
    </lineage>
</organism>
<reference evidence="4 5" key="1">
    <citation type="submission" date="2015-03" db="EMBL/GenBank/DDBJ databases">
        <authorList>
            <person name="Murphy D."/>
        </authorList>
    </citation>
    <scope>NUCLEOTIDE SEQUENCE [LARGE SCALE GENOMIC DNA]</scope>
    <source>
        <strain evidence="4 5">DSM 44277</strain>
    </source>
</reference>
<proteinExistence type="inferred from homology"/>
<dbReference type="InterPro" id="IPR023606">
    <property type="entry name" value="CoA-Trfase_III_dom_1_sf"/>
</dbReference>
<dbReference type="Pfam" id="PF02515">
    <property type="entry name" value="CoA_transf_3"/>
    <property type="match status" value="2"/>
</dbReference>
<dbReference type="GO" id="GO:0016740">
    <property type="term" value="F:transferase activity"/>
    <property type="evidence" value="ECO:0007669"/>
    <property type="project" value="UniProtKB-KW"/>
</dbReference>
<dbReference type="Gene3D" id="3.30.1540.10">
    <property type="entry name" value="formyl-coa transferase, domain 3"/>
    <property type="match status" value="2"/>
</dbReference>
<sequence>MAVCPEPAGYGVQMSDGLLDAVRVLDLSSGAADAVTRLFADLGADVLKLEPPGGSPGRDAPPTLAGASIPFAVHNANKSGAVLDPREEEDCGRFLDLAAEADIVVDDGLAELFGTPPAELAARYPHLVVLSVTDFGATGPRAPWRATDAVLYAMGGALSRSGPATGTPVLPPNGIASATAAVQAAWAVLVAYYNRLRCGTGDYIDFSRFDAVVMALDPAFGAHGQAAAGVRRAGRWRGRPRNQDAYPIYPCSDGYVRLCIMAPRQWRGLRRWLGEPEEFQDPQYDAIGARFAAWPQISVLVGALFAGQAMKDLVAEGQRHGVPIAAVLTPSQILGSDHFQAVGAITEAELVPGVRARVPTGYFVVDGERSGFRAPAPGLGDDAPSWRGNPALVGAPSARVGDYPFAGLRILDLGIIVAGGELGRLFGDLGAEVIKVESADYPDGLRQARAGEAMSESFAWTHRNQLAFGVDLRVAEGKEIFGRLVAKSDAVFANFKPGTLAALGLSPDQLRAVNPRLVIAESSAYGDTGPWSTRLGYGPLVRAATGVTRLWTTEDPDDPDSEADQPRHAFYDATTIFPDHVVGRIVAIAALAALIHRDRTGRGARVHVSQAEAVVNQLDTLYVTRAAVAAGLARLRDDTGLHAVCPCAGDDEWCVISIPTDDEWFSAASVFDHAEWAEDPRFATGEARVANRGELVELMSAWTRQRTPLRASELLQSAGVPAGPMNRPPDVLEDPQLALRKVFSDMTHPLIERPLPAETGPAPFLHIPPAPQRPAPQPGQDTREICRTLLGMSAQETDRLIGERVLFGTA</sequence>
<feature type="region of interest" description="Disordered" evidence="3">
    <location>
        <begin position="757"/>
        <end position="780"/>
    </location>
</feature>
<evidence type="ECO:0000313" key="5">
    <source>
        <dbReference type="Proteomes" id="UP000198875"/>
    </source>
</evidence>
<evidence type="ECO:0000256" key="1">
    <source>
        <dbReference type="ARBA" id="ARBA00008383"/>
    </source>
</evidence>
<comment type="similarity">
    <text evidence="1">Belongs to the CoA-transferase III family.</text>
</comment>
<evidence type="ECO:0000256" key="3">
    <source>
        <dbReference type="SAM" id="MobiDB-lite"/>
    </source>
</evidence>
<feature type="compositionally biased region" description="Pro residues" evidence="3">
    <location>
        <begin position="766"/>
        <end position="777"/>
    </location>
</feature>
<evidence type="ECO:0000313" key="4">
    <source>
        <dbReference type="EMBL" id="CPR06146.1"/>
    </source>
</evidence>
<accession>A0A0U0W3N6</accession>
<gene>
    <name evidence="4" type="ORF">BN971_00717</name>
</gene>
<keyword evidence="2" id="KW-0808">Transferase</keyword>